<evidence type="ECO:0000313" key="3">
    <source>
        <dbReference type="Proteomes" id="UP001064879"/>
    </source>
</evidence>
<sequence>MTETPRPTPPAQSDLTQPTPTPTPTPTPASVSGDVPVDSWRTHLAETKDAPAAQRHERLGALLDELDSQVGSL</sequence>
<feature type="region of interest" description="Disordered" evidence="1">
    <location>
        <begin position="1"/>
        <end position="53"/>
    </location>
</feature>
<name>A0ABY5SJI7_9MICO</name>
<accession>A0ABY5SJI7</accession>
<reference evidence="2" key="1">
    <citation type="submission" date="2022-03" db="EMBL/GenBank/DDBJ databases">
        <title>Brevibacterium spongiae sp. nov., isolated from marine sponge.</title>
        <authorList>
            <person name="Li Z."/>
            <person name="Zhang M."/>
        </authorList>
    </citation>
    <scope>NUCLEOTIDE SEQUENCE</scope>
    <source>
        <strain evidence="2">WHS-Z9</strain>
    </source>
</reference>
<evidence type="ECO:0000313" key="2">
    <source>
        <dbReference type="EMBL" id="UVI34697.1"/>
    </source>
</evidence>
<protein>
    <submittedName>
        <fullName evidence="2">Uncharacterized protein</fullName>
    </submittedName>
</protein>
<evidence type="ECO:0000256" key="1">
    <source>
        <dbReference type="SAM" id="MobiDB-lite"/>
    </source>
</evidence>
<gene>
    <name evidence="2" type="ORF">L1F31_11190</name>
</gene>
<organism evidence="2 3">
    <name type="scientific">Brevibacterium spongiae</name>
    <dbReference type="NCBI Taxonomy" id="2909672"/>
    <lineage>
        <taxon>Bacteria</taxon>
        <taxon>Bacillati</taxon>
        <taxon>Actinomycetota</taxon>
        <taxon>Actinomycetes</taxon>
        <taxon>Micrococcales</taxon>
        <taxon>Brevibacteriaceae</taxon>
        <taxon>Brevibacterium</taxon>
    </lineage>
</organism>
<dbReference type="RefSeq" id="WP_265417377.1">
    <property type="nucleotide sequence ID" value="NZ_CP093443.1"/>
</dbReference>
<proteinExistence type="predicted"/>
<feature type="compositionally biased region" description="Pro residues" evidence="1">
    <location>
        <begin position="1"/>
        <end position="10"/>
    </location>
</feature>
<keyword evidence="3" id="KW-1185">Reference proteome</keyword>
<dbReference type="EMBL" id="CP093443">
    <property type="protein sequence ID" value="UVI34697.1"/>
    <property type="molecule type" value="Genomic_DNA"/>
</dbReference>
<dbReference type="Proteomes" id="UP001064879">
    <property type="component" value="Chromosome"/>
</dbReference>
<feature type="compositionally biased region" description="Basic and acidic residues" evidence="1">
    <location>
        <begin position="40"/>
        <end position="53"/>
    </location>
</feature>